<accession>A0ABP9EH79</accession>
<dbReference type="Proteomes" id="UP001499988">
    <property type="component" value="Unassembled WGS sequence"/>
</dbReference>
<evidence type="ECO:0000313" key="7">
    <source>
        <dbReference type="Proteomes" id="UP001499988"/>
    </source>
</evidence>
<keyword evidence="3" id="KW-0804">Transcription</keyword>
<dbReference type="Gene3D" id="1.10.357.10">
    <property type="entry name" value="Tetracycline Repressor, domain 2"/>
    <property type="match status" value="1"/>
</dbReference>
<sequence>MNLKTQAAELTRRKILDTCIQILGTEGFTALTVGKLSKQAGISKGALYHHFASLHEVLLAVLTDLIETYGAHQELQGCETLAAFFQSTGDNLFNLLENHPTIARAMQAFMSQAVFDNQAQAPILALWQDNLERYQVIVAQLAPAIPQATLTEVIYMMDTFICGTLGQWFVCNNDQMLRASWQRFSSMMIVSLNSAKTIPGNE</sequence>
<dbReference type="SUPFAM" id="SSF46689">
    <property type="entry name" value="Homeodomain-like"/>
    <property type="match status" value="1"/>
</dbReference>
<dbReference type="EMBL" id="BAABJZ010000015">
    <property type="protein sequence ID" value="GAA4879062.1"/>
    <property type="molecule type" value="Genomic_DNA"/>
</dbReference>
<keyword evidence="1" id="KW-0805">Transcription regulation</keyword>
<evidence type="ECO:0000256" key="2">
    <source>
        <dbReference type="ARBA" id="ARBA00023125"/>
    </source>
</evidence>
<evidence type="ECO:0000313" key="6">
    <source>
        <dbReference type="EMBL" id="GAA4879062.1"/>
    </source>
</evidence>
<dbReference type="PANTHER" id="PTHR30055:SF234">
    <property type="entry name" value="HTH-TYPE TRANSCRIPTIONAL REGULATOR BETI"/>
    <property type="match status" value="1"/>
</dbReference>
<dbReference type="InterPro" id="IPR001647">
    <property type="entry name" value="HTH_TetR"/>
</dbReference>
<dbReference type="Pfam" id="PF00440">
    <property type="entry name" value="TetR_N"/>
    <property type="match status" value="1"/>
</dbReference>
<dbReference type="PRINTS" id="PR00455">
    <property type="entry name" value="HTHTETR"/>
</dbReference>
<feature type="DNA-binding region" description="H-T-H motif" evidence="4">
    <location>
        <begin position="32"/>
        <end position="51"/>
    </location>
</feature>
<comment type="caution">
    <text evidence="6">The sequence shown here is derived from an EMBL/GenBank/DDBJ whole genome shotgun (WGS) entry which is preliminary data.</text>
</comment>
<proteinExistence type="predicted"/>
<evidence type="ECO:0000256" key="3">
    <source>
        <dbReference type="ARBA" id="ARBA00023163"/>
    </source>
</evidence>
<keyword evidence="7" id="KW-1185">Reference proteome</keyword>
<protein>
    <recommendedName>
        <fullName evidence="5">HTH tetR-type domain-containing protein</fullName>
    </recommendedName>
</protein>
<evidence type="ECO:0000259" key="5">
    <source>
        <dbReference type="PROSITE" id="PS50977"/>
    </source>
</evidence>
<dbReference type="PANTHER" id="PTHR30055">
    <property type="entry name" value="HTH-TYPE TRANSCRIPTIONAL REGULATOR RUTR"/>
    <property type="match status" value="1"/>
</dbReference>
<reference evidence="7" key="1">
    <citation type="journal article" date="2019" name="Int. J. Syst. Evol. Microbiol.">
        <title>The Global Catalogue of Microorganisms (GCM) 10K type strain sequencing project: providing services to taxonomists for standard genome sequencing and annotation.</title>
        <authorList>
            <consortium name="The Broad Institute Genomics Platform"/>
            <consortium name="The Broad Institute Genome Sequencing Center for Infectious Disease"/>
            <person name="Wu L."/>
            <person name="Ma J."/>
        </authorList>
    </citation>
    <scope>NUCLEOTIDE SEQUENCE [LARGE SCALE GENOMIC DNA]</scope>
    <source>
        <strain evidence="7">JCM 18401</strain>
    </source>
</reference>
<dbReference type="PROSITE" id="PS50977">
    <property type="entry name" value="HTH_TETR_2"/>
    <property type="match status" value="1"/>
</dbReference>
<evidence type="ECO:0000256" key="1">
    <source>
        <dbReference type="ARBA" id="ARBA00023015"/>
    </source>
</evidence>
<gene>
    <name evidence="6" type="ORF">GCM10023333_11060</name>
</gene>
<organism evidence="6 7">
    <name type="scientific">Ferrimonas pelagia</name>
    <dbReference type="NCBI Taxonomy" id="1177826"/>
    <lineage>
        <taxon>Bacteria</taxon>
        <taxon>Pseudomonadati</taxon>
        <taxon>Pseudomonadota</taxon>
        <taxon>Gammaproteobacteria</taxon>
        <taxon>Alteromonadales</taxon>
        <taxon>Ferrimonadaceae</taxon>
        <taxon>Ferrimonas</taxon>
    </lineage>
</organism>
<keyword evidence="2 4" id="KW-0238">DNA-binding</keyword>
<feature type="domain" description="HTH tetR-type" evidence="5">
    <location>
        <begin position="9"/>
        <end position="69"/>
    </location>
</feature>
<evidence type="ECO:0000256" key="4">
    <source>
        <dbReference type="PROSITE-ProRule" id="PRU00335"/>
    </source>
</evidence>
<dbReference type="InterPro" id="IPR050109">
    <property type="entry name" value="HTH-type_TetR-like_transc_reg"/>
</dbReference>
<dbReference type="RefSeq" id="WP_345334212.1">
    <property type="nucleotide sequence ID" value="NZ_BAABJZ010000015.1"/>
</dbReference>
<dbReference type="InterPro" id="IPR009057">
    <property type="entry name" value="Homeodomain-like_sf"/>
</dbReference>
<name>A0ABP9EH79_9GAMM</name>